<dbReference type="InterPro" id="IPR004662">
    <property type="entry name" value="AcgluKinase_fam"/>
</dbReference>
<keyword evidence="8 14" id="KW-0418">Kinase</keyword>
<evidence type="ECO:0000256" key="8">
    <source>
        <dbReference type="ARBA" id="ARBA00022777"/>
    </source>
</evidence>
<dbReference type="AlphaFoldDB" id="A0A803FTB5"/>
<evidence type="ECO:0000313" key="14">
    <source>
        <dbReference type="EMBL" id="VFP87827.1"/>
    </source>
</evidence>
<evidence type="ECO:0000256" key="9">
    <source>
        <dbReference type="ARBA" id="ARBA00022840"/>
    </source>
</evidence>
<dbReference type="PIRSF" id="PIRSF000728">
    <property type="entry name" value="NAGK"/>
    <property type="match status" value="1"/>
</dbReference>
<keyword evidence="4" id="KW-0055">Arginine biosynthesis</keyword>
<evidence type="ECO:0000256" key="1">
    <source>
        <dbReference type="ARBA" id="ARBA00004828"/>
    </source>
</evidence>
<keyword evidence="6 14" id="KW-0808">Transferase</keyword>
<dbReference type="Pfam" id="PF00696">
    <property type="entry name" value="AA_kinase"/>
    <property type="match status" value="1"/>
</dbReference>
<comment type="pathway">
    <text evidence="1">Amino-acid biosynthesis; L-arginine biosynthesis; N(2)-acetyl-L-ornithine from L-glutamate: step 2/4.</text>
</comment>
<dbReference type="InterPro" id="IPR001048">
    <property type="entry name" value="Asp/Glu/Uridylate_kinase"/>
</dbReference>
<keyword evidence="5" id="KW-0028">Amino-acid biosynthesis</keyword>
<evidence type="ECO:0000256" key="12">
    <source>
        <dbReference type="ARBA" id="ARBA00048141"/>
    </source>
</evidence>
<dbReference type="GO" id="GO:0003991">
    <property type="term" value="F:acetylglutamate kinase activity"/>
    <property type="evidence" value="ECO:0007669"/>
    <property type="project" value="UniProtKB-EC"/>
</dbReference>
<dbReference type="GO" id="GO:0005737">
    <property type="term" value="C:cytoplasm"/>
    <property type="evidence" value="ECO:0007669"/>
    <property type="project" value="InterPro"/>
</dbReference>
<evidence type="ECO:0000256" key="4">
    <source>
        <dbReference type="ARBA" id="ARBA00022571"/>
    </source>
</evidence>
<evidence type="ECO:0000256" key="11">
    <source>
        <dbReference type="ARBA" id="ARBA00030639"/>
    </source>
</evidence>
<dbReference type="EC" id="2.7.2.8" evidence="2"/>
<evidence type="ECO:0000256" key="5">
    <source>
        <dbReference type="ARBA" id="ARBA00022605"/>
    </source>
</evidence>
<protein>
    <recommendedName>
        <fullName evidence="3">Acetylglutamate kinase</fullName>
        <ecNumber evidence="2">2.7.2.8</ecNumber>
    </recommendedName>
    <alternativeName>
        <fullName evidence="10">N-acetyl-L-glutamate 5-phosphotransferase</fullName>
    </alternativeName>
    <alternativeName>
        <fullName evidence="11">NAG kinase</fullName>
    </alternativeName>
</protein>
<accession>A0A803FTB5</accession>
<comment type="catalytic activity">
    <reaction evidence="12">
        <text>N-acetyl-L-glutamate + ATP = N-acetyl-L-glutamyl 5-phosphate + ADP</text>
        <dbReference type="Rhea" id="RHEA:14629"/>
        <dbReference type="ChEBI" id="CHEBI:30616"/>
        <dbReference type="ChEBI" id="CHEBI:44337"/>
        <dbReference type="ChEBI" id="CHEBI:57936"/>
        <dbReference type="ChEBI" id="CHEBI:456216"/>
        <dbReference type="EC" id="2.7.2.8"/>
    </reaction>
</comment>
<dbReference type="SUPFAM" id="SSF53633">
    <property type="entry name" value="Carbamate kinase-like"/>
    <property type="match status" value="1"/>
</dbReference>
<evidence type="ECO:0000256" key="2">
    <source>
        <dbReference type="ARBA" id="ARBA00013065"/>
    </source>
</evidence>
<proteinExistence type="predicted"/>
<evidence type="ECO:0000259" key="13">
    <source>
        <dbReference type="Pfam" id="PF00696"/>
    </source>
</evidence>
<reference evidence="14 15" key="1">
    <citation type="submission" date="2019-02" db="EMBL/GenBank/DDBJ databases">
        <authorList>
            <person name="Manzano-Marin A."/>
            <person name="Manzano-Marin A."/>
        </authorList>
    </citation>
    <scope>NUCLEOTIDE SEQUENCE [LARGE SCALE GENOMIC DNA]</scope>
    <source>
        <strain evidence="14 15">BuCipiceae</strain>
    </source>
</reference>
<evidence type="ECO:0000256" key="3">
    <source>
        <dbReference type="ARBA" id="ARBA00021197"/>
    </source>
</evidence>
<keyword evidence="9" id="KW-0067">ATP-binding</keyword>
<evidence type="ECO:0000256" key="7">
    <source>
        <dbReference type="ARBA" id="ARBA00022741"/>
    </source>
</evidence>
<dbReference type="Gene3D" id="3.40.1160.10">
    <property type="entry name" value="Acetylglutamate kinase-like"/>
    <property type="match status" value="1"/>
</dbReference>
<dbReference type="GO" id="GO:0006526">
    <property type="term" value="P:L-arginine biosynthetic process"/>
    <property type="evidence" value="ECO:0007669"/>
    <property type="project" value="UniProtKB-KW"/>
</dbReference>
<gene>
    <name evidence="14" type="primary">argB</name>
    <name evidence="14" type="ORF">BUCIPICE3303_031</name>
</gene>
<dbReference type="OrthoDB" id="5915023at2"/>
<dbReference type="RefSeq" id="WP_154049109.1">
    <property type="nucleotide sequence ID" value="NZ_LR217739.1"/>
</dbReference>
<sequence length="264" mass="30078">MEGPLVVKIGGILLHSNNAIKRLFKEMYSFYKLKKQEIILVNGGNFFNRTLLQKFNFFSPKNNFCSIKKLNTMNILNSTVPNFVNIYLLAWSKRYKIKGQSILLPDFFNELMMKSISLTKVNIFLKKNKKKILEYKKIIQIFLNKNIIPFICSIGLDLEGNIFNINSDIVAMILTIILNGNLIILTDVNAVLDSKGQRIKEISHHEVNHLFDSGSINNGMVVKIKSALIASKILKKSVEITSWHNLNDLVDIFTGKSIGTKIIE</sequence>
<keyword evidence="7" id="KW-0547">Nucleotide-binding</keyword>
<feature type="domain" description="Aspartate/glutamate/uridylate kinase" evidence="13">
    <location>
        <begin position="5"/>
        <end position="240"/>
    </location>
</feature>
<dbReference type="PANTHER" id="PTHR23342:SF0">
    <property type="entry name" value="N-ACETYLGLUTAMATE SYNTHASE, MITOCHONDRIAL"/>
    <property type="match status" value="1"/>
</dbReference>
<name>A0A803FTB5_9GAMM</name>
<evidence type="ECO:0000313" key="15">
    <source>
        <dbReference type="Proteomes" id="UP000294455"/>
    </source>
</evidence>
<dbReference type="InterPro" id="IPR036393">
    <property type="entry name" value="AceGlu_kinase-like_sf"/>
</dbReference>
<evidence type="ECO:0000256" key="6">
    <source>
        <dbReference type="ARBA" id="ARBA00022679"/>
    </source>
</evidence>
<dbReference type="PANTHER" id="PTHR23342">
    <property type="entry name" value="N-ACETYLGLUTAMATE SYNTHASE"/>
    <property type="match status" value="1"/>
</dbReference>
<dbReference type="GO" id="GO:0005524">
    <property type="term" value="F:ATP binding"/>
    <property type="evidence" value="ECO:0007669"/>
    <property type="project" value="UniProtKB-KW"/>
</dbReference>
<organism evidence="14 15">
    <name type="scientific">Buchnera aphidicola</name>
    <name type="common">Cinara piceae</name>
    <dbReference type="NCBI Taxonomy" id="1660043"/>
    <lineage>
        <taxon>Bacteria</taxon>
        <taxon>Pseudomonadati</taxon>
        <taxon>Pseudomonadota</taxon>
        <taxon>Gammaproteobacteria</taxon>
        <taxon>Enterobacterales</taxon>
        <taxon>Erwiniaceae</taxon>
        <taxon>Buchnera</taxon>
    </lineage>
</organism>
<evidence type="ECO:0000256" key="10">
    <source>
        <dbReference type="ARBA" id="ARBA00030178"/>
    </source>
</evidence>
<dbReference type="Proteomes" id="UP000294455">
    <property type="component" value="Chromosome"/>
</dbReference>
<dbReference type="EMBL" id="LR217739">
    <property type="protein sequence ID" value="VFP87827.1"/>
    <property type="molecule type" value="Genomic_DNA"/>
</dbReference>